<protein>
    <submittedName>
        <fullName evidence="2">Uncharacterized protein</fullName>
    </submittedName>
</protein>
<dbReference type="EMBL" id="SRLO01001276">
    <property type="protein sequence ID" value="TNN39470.1"/>
    <property type="molecule type" value="Genomic_DNA"/>
</dbReference>
<dbReference type="Proteomes" id="UP000314294">
    <property type="component" value="Unassembled WGS sequence"/>
</dbReference>
<reference evidence="2 3" key="1">
    <citation type="submission" date="2019-03" db="EMBL/GenBank/DDBJ databases">
        <title>First draft genome of Liparis tanakae, snailfish: a comprehensive survey of snailfish specific genes.</title>
        <authorList>
            <person name="Kim W."/>
            <person name="Song I."/>
            <person name="Jeong J.-H."/>
            <person name="Kim D."/>
            <person name="Kim S."/>
            <person name="Ryu S."/>
            <person name="Song J.Y."/>
            <person name="Lee S.K."/>
        </authorList>
    </citation>
    <scope>NUCLEOTIDE SEQUENCE [LARGE SCALE GENOMIC DNA]</scope>
    <source>
        <tissue evidence="2">Muscle</tissue>
    </source>
</reference>
<evidence type="ECO:0000256" key="1">
    <source>
        <dbReference type="SAM" id="MobiDB-lite"/>
    </source>
</evidence>
<feature type="compositionally biased region" description="Polar residues" evidence="1">
    <location>
        <begin position="16"/>
        <end position="35"/>
    </location>
</feature>
<keyword evidence="3" id="KW-1185">Reference proteome</keyword>
<accession>A0A4Z2FF08</accession>
<name>A0A4Z2FF08_9TELE</name>
<comment type="caution">
    <text evidence="2">The sequence shown here is derived from an EMBL/GenBank/DDBJ whole genome shotgun (WGS) entry which is preliminary data.</text>
</comment>
<sequence length="76" mass="8108">MSRHIQKELCSDRSATRASSRVQHRNTFSGSTHTARMSGGERARRRACTAASVHGGGRARCHRVAAGASTDVTALT</sequence>
<evidence type="ECO:0000313" key="3">
    <source>
        <dbReference type="Proteomes" id="UP000314294"/>
    </source>
</evidence>
<feature type="compositionally biased region" description="Basic and acidic residues" evidence="1">
    <location>
        <begin position="1"/>
        <end position="15"/>
    </location>
</feature>
<proteinExistence type="predicted"/>
<organism evidence="2 3">
    <name type="scientific">Liparis tanakae</name>
    <name type="common">Tanaka's snailfish</name>
    <dbReference type="NCBI Taxonomy" id="230148"/>
    <lineage>
        <taxon>Eukaryota</taxon>
        <taxon>Metazoa</taxon>
        <taxon>Chordata</taxon>
        <taxon>Craniata</taxon>
        <taxon>Vertebrata</taxon>
        <taxon>Euteleostomi</taxon>
        <taxon>Actinopterygii</taxon>
        <taxon>Neopterygii</taxon>
        <taxon>Teleostei</taxon>
        <taxon>Neoteleostei</taxon>
        <taxon>Acanthomorphata</taxon>
        <taxon>Eupercaria</taxon>
        <taxon>Perciformes</taxon>
        <taxon>Cottioidei</taxon>
        <taxon>Cottales</taxon>
        <taxon>Liparidae</taxon>
        <taxon>Liparis</taxon>
    </lineage>
</organism>
<feature type="region of interest" description="Disordered" evidence="1">
    <location>
        <begin position="1"/>
        <end position="60"/>
    </location>
</feature>
<dbReference type="AlphaFoldDB" id="A0A4Z2FF08"/>
<gene>
    <name evidence="2" type="ORF">EYF80_050357</name>
</gene>
<evidence type="ECO:0000313" key="2">
    <source>
        <dbReference type="EMBL" id="TNN39470.1"/>
    </source>
</evidence>